<dbReference type="GO" id="GO:0043190">
    <property type="term" value="C:ATP-binding cassette (ABC) transporter complex"/>
    <property type="evidence" value="ECO:0007669"/>
    <property type="project" value="InterPro"/>
</dbReference>
<dbReference type="PANTHER" id="PTHR30290">
    <property type="entry name" value="PERIPLASMIC BINDING COMPONENT OF ABC TRANSPORTER"/>
    <property type="match status" value="1"/>
</dbReference>
<evidence type="ECO:0000313" key="2">
    <source>
        <dbReference type="EMBL" id="CAB5073795.1"/>
    </source>
</evidence>
<dbReference type="SUPFAM" id="SSF53850">
    <property type="entry name" value="Periplasmic binding protein-like II"/>
    <property type="match status" value="1"/>
</dbReference>
<accession>A0A6J7V5M2</accession>
<sequence length="509" mass="54803">MSLTQMGTKKKVLAAAVAVGMIFTLTTAVAPAQAAKTTLVVGSTQGIPQLNPITRTFAYDETLYGVLWSALTRWKQDGTVGPDLATSWKMNDAGTQWTFALRKGAKFSDGTAIDGKAVKAVIDYVLDPKTVTQERNNVKMITKVTASGNNVIFDLSTPNALLPVALAGIKMIKVSEVATFNVKPSSSGPFMVKEFSPNVSLTIVKNPKYFGFASKLTEIKFVKLSDPTAAVTALRSGNIDVMYELPLGDAAPLQKDKKLQIVRAKVSTMAVTWEYDLTSAPFNNLKARQAVAYATNRASILKAAYKGFGAVSSYNTIVPDNSIWQCGTAGGLTKYTFDLQKAKALFAEAGVTSFTWWSVSGALPEFDAMGQVLQADLKTIGIDMKIESNEVGTWAAKFYPAGLTYPGLLLPNYQSVPAEPGFSMNFLLSGRAESNWNSKAYDAAFTKAIGTLDTAKRKTAWCDAMKMENQELPLITPFVFSVLHAAQANVKGAWVEGGGQLHLEGVTIK</sequence>
<dbReference type="CDD" id="cd00995">
    <property type="entry name" value="PBP2_NikA_DppA_OppA_like"/>
    <property type="match status" value="1"/>
</dbReference>
<dbReference type="Gene3D" id="3.90.76.10">
    <property type="entry name" value="Dipeptide-binding Protein, Domain 1"/>
    <property type="match status" value="1"/>
</dbReference>
<organism evidence="2">
    <name type="scientific">freshwater metagenome</name>
    <dbReference type="NCBI Taxonomy" id="449393"/>
    <lineage>
        <taxon>unclassified sequences</taxon>
        <taxon>metagenomes</taxon>
        <taxon>ecological metagenomes</taxon>
    </lineage>
</organism>
<protein>
    <submittedName>
        <fullName evidence="2">Unannotated protein</fullName>
    </submittedName>
</protein>
<dbReference type="Pfam" id="PF00496">
    <property type="entry name" value="SBP_bac_5"/>
    <property type="match status" value="1"/>
</dbReference>
<evidence type="ECO:0000259" key="1">
    <source>
        <dbReference type="Pfam" id="PF00496"/>
    </source>
</evidence>
<feature type="domain" description="Solute-binding protein family 5" evidence="1">
    <location>
        <begin position="80"/>
        <end position="394"/>
    </location>
</feature>
<dbReference type="InterPro" id="IPR030678">
    <property type="entry name" value="Peptide/Ni-bd"/>
</dbReference>
<dbReference type="PIRSF" id="PIRSF002741">
    <property type="entry name" value="MppA"/>
    <property type="match status" value="1"/>
</dbReference>
<name>A0A6J7V5M2_9ZZZZ</name>
<proteinExistence type="predicted"/>
<gene>
    <name evidence="2" type="ORF">UFOPK4372_00777</name>
</gene>
<dbReference type="Gene3D" id="3.40.190.10">
    <property type="entry name" value="Periplasmic binding protein-like II"/>
    <property type="match status" value="1"/>
</dbReference>
<dbReference type="EMBL" id="CAFBQZ010000058">
    <property type="protein sequence ID" value="CAB5073795.1"/>
    <property type="molecule type" value="Genomic_DNA"/>
</dbReference>
<dbReference type="InterPro" id="IPR000914">
    <property type="entry name" value="SBP_5_dom"/>
</dbReference>
<dbReference type="GO" id="GO:0015833">
    <property type="term" value="P:peptide transport"/>
    <property type="evidence" value="ECO:0007669"/>
    <property type="project" value="TreeGrafter"/>
</dbReference>
<dbReference type="InterPro" id="IPR039424">
    <property type="entry name" value="SBP_5"/>
</dbReference>
<reference evidence="2" key="1">
    <citation type="submission" date="2020-05" db="EMBL/GenBank/DDBJ databases">
        <authorList>
            <person name="Chiriac C."/>
            <person name="Salcher M."/>
            <person name="Ghai R."/>
            <person name="Kavagutti S V."/>
        </authorList>
    </citation>
    <scope>NUCLEOTIDE SEQUENCE</scope>
</reference>
<dbReference type="AlphaFoldDB" id="A0A6J7V5M2"/>
<dbReference type="Gene3D" id="3.10.105.10">
    <property type="entry name" value="Dipeptide-binding Protein, Domain 3"/>
    <property type="match status" value="1"/>
</dbReference>
<dbReference type="GO" id="GO:0042597">
    <property type="term" value="C:periplasmic space"/>
    <property type="evidence" value="ECO:0007669"/>
    <property type="project" value="UniProtKB-ARBA"/>
</dbReference>
<dbReference type="GO" id="GO:1904680">
    <property type="term" value="F:peptide transmembrane transporter activity"/>
    <property type="evidence" value="ECO:0007669"/>
    <property type="project" value="TreeGrafter"/>
</dbReference>